<evidence type="ECO:0000313" key="8">
    <source>
        <dbReference type="RefSeq" id="XP_014667379.1"/>
    </source>
</evidence>
<sequence length="115" mass="13061">MTLWYKKRKLARAQAGGYTEDRPTILMYWRVVEGFTENQKRLLLKFITSCSRPSLLGFKELFPPISIGNAGADIRRLPSASTCMNLLKLPQYPNDDLLSTKLLYAIESDAGFELS</sequence>
<evidence type="ECO:0000259" key="6">
    <source>
        <dbReference type="PROSITE" id="PS50237"/>
    </source>
</evidence>
<evidence type="ECO:0000313" key="7">
    <source>
        <dbReference type="Proteomes" id="UP000695022"/>
    </source>
</evidence>
<evidence type="ECO:0000256" key="4">
    <source>
        <dbReference type="ARBA" id="ARBA00022786"/>
    </source>
</evidence>
<comment type="catalytic activity">
    <reaction evidence="1">
        <text>S-ubiquitinyl-[E2 ubiquitin-conjugating enzyme]-L-cysteine + [acceptor protein]-L-lysine = [E2 ubiquitin-conjugating enzyme]-L-cysteine + N(6)-ubiquitinyl-[acceptor protein]-L-lysine.</text>
        <dbReference type="EC" id="2.3.2.26"/>
    </reaction>
</comment>
<feature type="active site" description="Glycyl thioester intermediate" evidence="5">
    <location>
        <position position="83"/>
    </location>
</feature>
<evidence type="ECO:0000256" key="1">
    <source>
        <dbReference type="ARBA" id="ARBA00000885"/>
    </source>
</evidence>
<accession>A0ABM1E5A8</accession>
<dbReference type="GeneID" id="106808962"/>
<evidence type="ECO:0000256" key="5">
    <source>
        <dbReference type="PROSITE-ProRule" id="PRU00104"/>
    </source>
</evidence>
<protein>
    <recommendedName>
        <fullName evidence="2">HECT-type E3 ubiquitin transferase</fullName>
        <ecNumber evidence="2">2.3.2.26</ecNumber>
    </recommendedName>
</protein>
<reference evidence="8" key="1">
    <citation type="submission" date="2025-08" db="UniProtKB">
        <authorList>
            <consortium name="RefSeq"/>
        </authorList>
    </citation>
    <scope>IDENTIFICATION</scope>
</reference>
<dbReference type="SUPFAM" id="SSF56204">
    <property type="entry name" value="Hect, E3 ligase catalytic domain"/>
    <property type="match status" value="1"/>
</dbReference>
<dbReference type="Proteomes" id="UP000695022">
    <property type="component" value="Unplaced"/>
</dbReference>
<dbReference type="EC" id="2.3.2.26" evidence="2"/>
<dbReference type="Pfam" id="PF00632">
    <property type="entry name" value="HECT"/>
    <property type="match status" value="1"/>
</dbReference>
<name>A0ABM1E5A8_PRICU</name>
<dbReference type="PANTHER" id="PTHR45700:SF2">
    <property type="entry name" value="UBIQUITIN-PROTEIN LIGASE E3C"/>
    <property type="match status" value="1"/>
</dbReference>
<dbReference type="InterPro" id="IPR044611">
    <property type="entry name" value="E3A/B/C-like"/>
</dbReference>
<keyword evidence="4 5" id="KW-0833">Ubl conjugation pathway</keyword>
<dbReference type="RefSeq" id="XP_014667379.1">
    <property type="nucleotide sequence ID" value="XM_014811893.1"/>
</dbReference>
<feature type="domain" description="HECT" evidence="6">
    <location>
        <begin position="16"/>
        <end position="115"/>
    </location>
</feature>
<dbReference type="Gene3D" id="3.30.2410.10">
    <property type="entry name" value="Hect, E3 ligase catalytic domain"/>
    <property type="match status" value="1"/>
</dbReference>
<keyword evidence="3" id="KW-0808">Transferase</keyword>
<keyword evidence="7" id="KW-1185">Reference proteome</keyword>
<organism evidence="7 8">
    <name type="scientific">Priapulus caudatus</name>
    <name type="common">Priapulid worm</name>
    <dbReference type="NCBI Taxonomy" id="37621"/>
    <lineage>
        <taxon>Eukaryota</taxon>
        <taxon>Metazoa</taxon>
        <taxon>Ecdysozoa</taxon>
        <taxon>Scalidophora</taxon>
        <taxon>Priapulida</taxon>
        <taxon>Priapulimorpha</taxon>
        <taxon>Priapulimorphida</taxon>
        <taxon>Priapulidae</taxon>
        <taxon>Priapulus</taxon>
    </lineage>
</organism>
<dbReference type="PROSITE" id="PS50237">
    <property type="entry name" value="HECT"/>
    <property type="match status" value="1"/>
</dbReference>
<dbReference type="InterPro" id="IPR000569">
    <property type="entry name" value="HECT_dom"/>
</dbReference>
<dbReference type="PANTHER" id="PTHR45700">
    <property type="entry name" value="UBIQUITIN-PROTEIN LIGASE E3C"/>
    <property type="match status" value="1"/>
</dbReference>
<evidence type="ECO:0000256" key="2">
    <source>
        <dbReference type="ARBA" id="ARBA00012485"/>
    </source>
</evidence>
<dbReference type="InterPro" id="IPR035983">
    <property type="entry name" value="Hect_E3_ubiquitin_ligase"/>
</dbReference>
<proteinExistence type="predicted"/>
<gene>
    <name evidence="8" type="primary">LOC106808962</name>
</gene>
<evidence type="ECO:0000256" key="3">
    <source>
        <dbReference type="ARBA" id="ARBA00022679"/>
    </source>
</evidence>